<dbReference type="AlphaFoldDB" id="A0A2T8KM09"/>
<evidence type="ECO:0000256" key="1">
    <source>
        <dbReference type="SAM" id="MobiDB-lite"/>
    </source>
</evidence>
<accession>A0A2T8KM09</accession>
<feature type="compositionally biased region" description="Basic residues" evidence="1">
    <location>
        <begin position="61"/>
        <end position="71"/>
    </location>
</feature>
<organism evidence="2">
    <name type="scientific">Panicum hallii</name>
    <dbReference type="NCBI Taxonomy" id="206008"/>
    <lineage>
        <taxon>Eukaryota</taxon>
        <taxon>Viridiplantae</taxon>
        <taxon>Streptophyta</taxon>
        <taxon>Embryophyta</taxon>
        <taxon>Tracheophyta</taxon>
        <taxon>Spermatophyta</taxon>
        <taxon>Magnoliopsida</taxon>
        <taxon>Liliopsida</taxon>
        <taxon>Poales</taxon>
        <taxon>Poaceae</taxon>
        <taxon>PACMAD clade</taxon>
        <taxon>Panicoideae</taxon>
        <taxon>Panicodae</taxon>
        <taxon>Paniceae</taxon>
        <taxon>Panicinae</taxon>
        <taxon>Panicum</taxon>
        <taxon>Panicum sect. Panicum</taxon>
    </lineage>
</organism>
<proteinExistence type="predicted"/>
<reference evidence="2" key="1">
    <citation type="submission" date="2018-04" db="EMBL/GenBank/DDBJ databases">
        <title>WGS assembly of Panicum hallii.</title>
        <authorList>
            <person name="Lovell J."/>
            <person name="Jenkins J."/>
            <person name="Lowry D."/>
            <person name="Mamidi S."/>
            <person name="Sreedasyam A."/>
            <person name="Weng X."/>
            <person name="Barry K."/>
            <person name="Bonette J."/>
            <person name="Campitelli B."/>
            <person name="Daum C."/>
            <person name="Gordon S."/>
            <person name="Gould B."/>
            <person name="Lipzen A."/>
            <person name="Macqueen A."/>
            <person name="Palacio-Mejia J."/>
            <person name="Plott C."/>
            <person name="Shakirov E."/>
            <person name="Shu S."/>
            <person name="Yoshinaga Y."/>
            <person name="Zane M."/>
            <person name="Rokhsar D."/>
            <person name="Grimwood J."/>
            <person name="Schmutz J."/>
            <person name="Juenger T."/>
        </authorList>
    </citation>
    <scope>NUCLEOTIDE SEQUENCE [LARGE SCALE GENOMIC DNA]</scope>
    <source>
        <strain evidence="2">FIL2</strain>
    </source>
</reference>
<dbReference type="EMBL" id="CM008048">
    <property type="protein sequence ID" value="PVH63215.1"/>
    <property type="molecule type" value="Genomic_DNA"/>
</dbReference>
<name>A0A2T8KM09_9POAL</name>
<evidence type="ECO:0000313" key="2">
    <source>
        <dbReference type="EMBL" id="PVH63215.1"/>
    </source>
</evidence>
<sequence length="71" mass="8291">MPRKKKKRIEREHALGAQEQGQRSHLREEEEGEDEEAKGEDEDQGGKPPRAPLPPPPLHRPLLRLRSRWLI</sequence>
<protein>
    <submittedName>
        <fullName evidence="2">Uncharacterized protein</fullName>
    </submittedName>
</protein>
<feature type="region of interest" description="Disordered" evidence="1">
    <location>
        <begin position="1"/>
        <end position="71"/>
    </location>
</feature>
<dbReference type="Proteomes" id="UP000243499">
    <property type="component" value="Chromosome 3"/>
</dbReference>
<gene>
    <name evidence="2" type="ORF">PAHAL_3G495200</name>
</gene>
<feature type="compositionally biased region" description="Acidic residues" evidence="1">
    <location>
        <begin position="29"/>
        <end position="43"/>
    </location>
</feature>
<feature type="compositionally biased region" description="Pro residues" evidence="1">
    <location>
        <begin position="49"/>
        <end position="59"/>
    </location>
</feature>
<dbReference type="Gramene" id="PVH63215">
    <property type="protein sequence ID" value="PVH63215"/>
    <property type="gene ID" value="PAHAL_3G495200"/>
</dbReference>